<dbReference type="AlphaFoldDB" id="A0A0W0G0D5"/>
<gene>
    <name evidence="1" type="ORF">WG66_5393</name>
</gene>
<dbReference type="EMBL" id="LATX01001399">
    <property type="protein sequence ID" value="KTB42036.1"/>
    <property type="molecule type" value="Genomic_DNA"/>
</dbReference>
<sequence>MALLPTLFANIILPCHSTQFLPSLSTVICSVDMHLSGS</sequence>
<organism evidence="1 2">
    <name type="scientific">Moniliophthora roreri</name>
    <name type="common">Frosty pod rot fungus</name>
    <name type="synonym">Monilia roreri</name>
    <dbReference type="NCBI Taxonomy" id="221103"/>
    <lineage>
        <taxon>Eukaryota</taxon>
        <taxon>Fungi</taxon>
        <taxon>Dikarya</taxon>
        <taxon>Basidiomycota</taxon>
        <taxon>Agaricomycotina</taxon>
        <taxon>Agaricomycetes</taxon>
        <taxon>Agaricomycetidae</taxon>
        <taxon>Agaricales</taxon>
        <taxon>Marasmiineae</taxon>
        <taxon>Marasmiaceae</taxon>
        <taxon>Moniliophthora</taxon>
    </lineage>
</organism>
<evidence type="ECO:0000313" key="1">
    <source>
        <dbReference type="EMBL" id="KTB42036.1"/>
    </source>
</evidence>
<reference evidence="1 2" key="1">
    <citation type="submission" date="2015-12" db="EMBL/GenBank/DDBJ databases">
        <title>Draft genome sequence of Moniliophthora roreri, the causal agent of frosty pod rot of cacao.</title>
        <authorList>
            <person name="Aime M.C."/>
            <person name="Diaz-Valderrama J.R."/>
            <person name="Kijpornyongpan T."/>
            <person name="Phillips-Mora W."/>
        </authorList>
    </citation>
    <scope>NUCLEOTIDE SEQUENCE [LARGE SCALE GENOMIC DNA]</scope>
    <source>
        <strain evidence="1 2">MCA 2952</strain>
    </source>
</reference>
<comment type="caution">
    <text evidence="1">The sequence shown here is derived from an EMBL/GenBank/DDBJ whole genome shotgun (WGS) entry which is preliminary data.</text>
</comment>
<dbReference type="Proteomes" id="UP000054988">
    <property type="component" value="Unassembled WGS sequence"/>
</dbReference>
<proteinExistence type="predicted"/>
<evidence type="ECO:0000313" key="2">
    <source>
        <dbReference type="Proteomes" id="UP000054988"/>
    </source>
</evidence>
<name>A0A0W0G0D5_MONRR</name>
<accession>A0A0W0G0D5</accession>
<protein>
    <submittedName>
        <fullName evidence="1">Uncharacterized protein</fullName>
    </submittedName>
</protein>